<keyword evidence="2" id="KW-0472">Membrane</keyword>
<proteinExistence type="predicted"/>
<feature type="transmembrane region" description="Helical" evidence="2">
    <location>
        <begin position="194"/>
        <end position="215"/>
    </location>
</feature>
<feature type="compositionally biased region" description="Acidic residues" evidence="1">
    <location>
        <begin position="331"/>
        <end position="362"/>
    </location>
</feature>
<accession>A0A8J7RP18</accession>
<evidence type="ECO:0000259" key="3">
    <source>
        <dbReference type="Pfam" id="PF12773"/>
    </source>
</evidence>
<feature type="region of interest" description="Disordered" evidence="1">
    <location>
        <begin position="326"/>
        <end position="389"/>
    </location>
</feature>
<feature type="compositionally biased region" description="Low complexity" evidence="1">
    <location>
        <begin position="83"/>
        <end position="104"/>
    </location>
</feature>
<evidence type="ECO:0000256" key="2">
    <source>
        <dbReference type="SAM" id="Phobius"/>
    </source>
</evidence>
<dbReference type="Pfam" id="PF26413">
    <property type="entry name" value="DUF8108"/>
    <property type="match status" value="1"/>
</dbReference>
<sequence length="389" mass="40793">MPSETSDPDGPSAACPACGEAVPAGASFCPDCGADLGDPADPAYCAECGEAFDDDDRFCSNCGASRSGGGSTAVASDPSTDASQRSSGADSSPSRSPSSPGESLRSFRRRVQDHLDAGWEIERDDGDRVVLVDRGIGSVGIHVLLFVFTSGIGNLLYGWWHYSKLAERRRLVRGDGTPARSTTGREGETRVETVSAYMITALLLLIGGLITFLAATSSSPPAALIGLAFAGLGLGVAPPVRRRLDRRHGVTKFGRQKTVDHRVVRPPESVDETCVVCGEEFERGLVRRRRDETVVAGVPVRTHSMRHNHYCADCARSEVFGDRVGAPSLDDLADDGDSGAVDDGDSGAVDDGDSGAVDDDVADSSAREPTGDPSEGETDSVREATDSAE</sequence>
<gene>
    <name evidence="7" type="ORF">J2744_000309</name>
</gene>
<dbReference type="InterPro" id="IPR058963">
    <property type="entry name" value="DUF8108_M"/>
</dbReference>
<feature type="region of interest" description="Disordered" evidence="1">
    <location>
        <begin position="66"/>
        <end position="107"/>
    </location>
</feature>
<feature type="transmembrane region" description="Helical" evidence="2">
    <location>
        <begin position="221"/>
        <end position="240"/>
    </location>
</feature>
<feature type="compositionally biased region" description="Polar residues" evidence="1">
    <location>
        <begin position="73"/>
        <end position="82"/>
    </location>
</feature>
<feature type="compositionally biased region" description="Basic and acidic residues" evidence="1">
    <location>
        <begin position="379"/>
        <end position="389"/>
    </location>
</feature>
<evidence type="ECO:0000259" key="6">
    <source>
        <dbReference type="Pfam" id="PF26440"/>
    </source>
</evidence>
<dbReference type="Proteomes" id="UP000770586">
    <property type="component" value="Unassembled WGS sequence"/>
</dbReference>
<evidence type="ECO:0000313" key="7">
    <source>
        <dbReference type="EMBL" id="MBP1900657.1"/>
    </source>
</evidence>
<feature type="domain" description="DUF8108" evidence="4">
    <location>
        <begin position="245"/>
        <end position="316"/>
    </location>
</feature>
<dbReference type="Pfam" id="PF12773">
    <property type="entry name" value="DZR"/>
    <property type="match status" value="1"/>
</dbReference>
<dbReference type="Pfam" id="PF26438">
    <property type="entry name" value="DUF8108_N"/>
    <property type="match status" value="1"/>
</dbReference>
<feature type="transmembrane region" description="Helical" evidence="2">
    <location>
        <begin position="139"/>
        <end position="160"/>
    </location>
</feature>
<dbReference type="InterPro" id="IPR058421">
    <property type="entry name" value="DUF8108_C"/>
</dbReference>
<keyword evidence="2" id="KW-1133">Transmembrane helix</keyword>
<evidence type="ECO:0000256" key="1">
    <source>
        <dbReference type="SAM" id="MobiDB-lite"/>
    </source>
</evidence>
<feature type="domain" description="DZANK-type" evidence="3">
    <location>
        <begin position="15"/>
        <end position="63"/>
    </location>
</feature>
<dbReference type="EMBL" id="JAGGKE010000001">
    <property type="protein sequence ID" value="MBP1900657.1"/>
    <property type="molecule type" value="Genomic_DNA"/>
</dbReference>
<name>A0A8J7RP18_9EURY</name>
<dbReference type="AlphaFoldDB" id="A0A8J7RP18"/>
<feature type="domain" description="DUF8108" evidence="5">
    <location>
        <begin position="105"/>
        <end position="171"/>
    </location>
</feature>
<keyword evidence="8" id="KW-1185">Reference proteome</keyword>
<dbReference type="InterPro" id="IPR025874">
    <property type="entry name" value="DZR"/>
</dbReference>
<dbReference type="OrthoDB" id="53394at2157"/>
<protein>
    <submittedName>
        <fullName evidence="7">Putative nucleic acid-binding Zn ribbon protein</fullName>
    </submittedName>
</protein>
<evidence type="ECO:0000259" key="4">
    <source>
        <dbReference type="Pfam" id="PF26413"/>
    </source>
</evidence>
<keyword evidence="2" id="KW-0812">Transmembrane</keyword>
<reference evidence="7 8" key="1">
    <citation type="submission" date="2021-03" db="EMBL/GenBank/DDBJ databases">
        <title>Genomic Encyclopedia of Type Strains, Phase IV (KMG-IV): sequencing the most valuable type-strain genomes for metagenomic binning, comparative biology and taxonomic classification.</title>
        <authorList>
            <person name="Goeker M."/>
        </authorList>
    </citation>
    <scope>NUCLEOTIDE SEQUENCE [LARGE SCALE GENOMIC DNA]</scope>
    <source>
        <strain evidence="7 8">DSM 12287</strain>
    </source>
</reference>
<evidence type="ECO:0000313" key="8">
    <source>
        <dbReference type="Proteomes" id="UP000770586"/>
    </source>
</evidence>
<evidence type="ECO:0000259" key="5">
    <source>
        <dbReference type="Pfam" id="PF26438"/>
    </source>
</evidence>
<feature type="domain" description="DUF8108" evidence="6">
    <location>
        <begin position="181"/>
        <end position="240"/>
    </location>
</feature>
<dbReference type="Pfam" id="PF26440">
    <property type="entry name" value="DUF8108_M"/>
    <property type="match status" value="1"/>
</dbReference>
<dbReference type="InterPro" id="IPR058962">
    <property type="entry name" value="DUF8108_N"/>
</dbReference>
<comment type="caution">
    <text evidence="7">The sequence shown here is derived from an EMBL/GenBank/DDBJ whole genome shotgun (WGS) entry which is preliminary data.</text>
</comment>
<dbReference type="RefSeq" id="WP_209543546.1">
    <property type="nucleotide sequence ID" value="NZ_BAAADX010000003.1"/>
</dbReference>
<organism evidence="7 8">
    <name type="scientific">Halorubrum trapanicum</name>
    <dbReference type="NCBI Taxonomy" id="29284"/>
    <lineage>
        <taxon>Archaea</taxon>
        <taxon>Methanobacteriati</taxon>
        <taxon>Methanobacteriota</taxon>
        <taxon>Stenosarchaea group</taxon>
        <taxon>Halobacteria</taxon>
        <taxon>Halobacteriales</taxon>
        <taxon>Haloferacaceae</taxon>
        <taxon>Halorubrum</taxon>
    </lineage>
</organism>